<dbReference type="GO" id="GO:0003779">
    <property type="term" value="F:actin binding"/>
    <property type="evidence" value="ECO:0007669"/>
    <property type="project" value="UniProtKB-UniRule"/>
</dbReference>
<dbReference type="InterPro" id="IPR028288">
    <property type="entry name" value="SCAR/WAVE_fam"/>
</dbReference>
<dbReference type="AlphaFoldDB" id="A0AAV9B3W4"/>
<organism evidence="5 6">
    <name type="scientific">Acorus gramineus</name>
    <name type="common">Dwarf sweet flag</name>
    <dbReference type="NCBI Taxonomy" id="55184"/>
    <lineage>
        <taxon>Eukaryota</taxon>
        <taxon>Viridiplantae</taxon>
        <taxon>Streptophyta</taxon>
        <taxon>Embryophyta</taxon>
        <taxon>Tracheophyta</taxon>
        <taxon>Spermatophyta</taxon>
        <taxon>Magnoliopsida</taxon>
        <taxon>Liliopsida</taxon>
        <taxon>Acoraceae</taxon>
        <taxon>Acorus</taxon>
    </lineage>
</organism>
<feature type="region of interest" description="Disordered" evidence="3">
    <location>
        <begin position="188"/>
        <end position="273"/>
    </location>
</feature>
<comment type="subcellular location">
    <subcellularLocation>
        <location evidence="2">Cytoplasm</location>
        <location evidence="2">Cytoskeleton</location>
    </subcellularLocation>
</comment>
<dbReference type="Proteomes" id="UP001179952">
    <property type="component" value="Unassembled WGS sequence"/>
</dbReference>
<dbReference type="InterPro" id="IPR003124">
    <property type="entry name" value="WH2_dom"/>
</dbReference>
<protein>
    <recommendedName>
        <fullName evidence="2">Protein SCAR</fullName>
    </recommendedName>
    <alternativeName>
        <fullName evidence="2">Protein WAVE</fullName>
    </alternativeName>
</protein>
<feature type="compositionally biased region" description="Basic and acidic residues" evidence="3">
    <location>
        <begin position="1035"/>
        <end position="1049"/>
    </location>
</feature>
<gene>
    <name evidence="5" type="ORF">QJS04_geneDACA005924</name>
</gene>
<evidence type="ECO:0000256" key="3">
    <source>
        <dbReference type="SAM" id="MobiDB-lite"/>
    </source>
</evidence>
<feature type="region of interest" description="Disordered" evidence="3">
    <location>
        <begin position="1"/>
        <end position="22"/>
    </location>
</feature>
<evidence type="ECO:0000256" key="1">
    <source>
        <dbReference type="ARBA" id="ARBA00006993"/>
    </source>
</evidence>
<feature type="region of interest" description="Disordered" evidence="3">
    <location>
        <begin position="140"/>
        <end position="164"/>
    </location>
</feature>
<sequence>MEHILDVHVSDKKNAHEKSNDDAQLKITMGESNESVSHIHANGSGDSSRSLLQLLRETTPIQSPDKMDMVEPSNKKMEENTAVNGVTDSLSKSINVVKAEEAGFHVDQKDSLVDNCSVDGYRSDGVVSDLDMYLDALTTMESEMESDSERRRKPVPGSETEEALSSSCIIDGLTYLSAQRNLNEILPARPDTSTISSDHIDSRSTASSLNSGTEVDKDLDDDLINRPETSVEDAETPIPGLLEESPSGTVADSLIKSPPSSTQDSLGDGDRYLRMGDNVVPTVNVEGFTFAESSSHEAMDNSSAGPQNVIDSCLDLTSSARCDLAFEDMASHIVEISPASQDMMGKEHFNNSVALEPGTFLDVASTSECSSARSLHGDMIDMCSSNCFVAETENASPAGEDLTKLISEDEAEAEDITPTGEDLMKLKLGTDVYTLEDVSEPTSPVLLVESEDSNVASQVPNTVDPVLVLDIVSGNEQDSKDMEQSGFITSGSEQKAVDEIAVVVSGEPDCNVDDEAVLLGVHRNSSRTAENFDFPDAIGRPVELHTQSIDSSTTTVGMEAECGTDDPDLVECKESSTIHENSQEEWLFSDALPELPAAEFAEATSPKALGPNAGLPVEEVGHSVVNSTNLNSEQCIPDPPQNTGSDFHISSENQCSSQPTLSPKNHHESEKEVAPSLISFNPEPAAPFQEDIISGVVHIPDSREEKDLEPPRPVNLLLREQSILLNPEDQFLRDLTEFKSPPCSDELGASLLTSATSTQPYPELAIIPLESSIPSFSSDSSPKAVQIFESSPDVPLLALPAPVDQQTNNDAMPPLPPLPPLQWRMGKQRQRLLDFGGDPAQNPNPFLPLPAPELLPTMTMDPFVPQPILEDKLLAIDWVTDQQLNPFALPTREEKTQHEIFSSEGATQQPLLVVDNEMMQESDPFSVTQTSSESVISKGELVWLQNPFVEDEKPVNVSVSSEGEIIHTPNPFASMQTVEDGKPLPVSPTLQIVQLQNPFSLQDDNHDMPQHGSSSSTEMIPSQNPHVPLLAVEDEKPPQESLCSREAEQPMKPIDPLLSTENEDQQNGNPPLQGQMVSQSLNSSIPASVGEDVEPKRGHHIVNIMPIVPLYGETAQSLIDMEPSPDMENVQPNGRSRSLLHRPRTPLIEEVASHDKSMLRKVSEMVRPVGVEKADERDSLLEQIRAKSFNLKPAVVTKPTIQGSTTNLKVAAILEKANAIRQAFAGSDEDDEDNWSDS</sequence>
<feature type="compositionally biased region" description="Polar residues" evidence="3">
    <location>
        <begin position="1065"/>
        <end position="1086"/>
    </location>
</feature>
<dbReference type="GO" id="GO:0005856">
    <property type="term" value="C:cytoskeleton"/>
    <property type="evidence" value="ECO:0007669"/>
    <property type="project" value="UniProtKB-SubCell"/>
</dbReference>
<comment type="caution">
    <text evidence="5">The sequence shown here is derived from an EMBL/GenBank/DDBJ whole genome shotgun (WGS) entry which is preliminary data.</text>
</comment>
<evidence type="ECO:0000313" key="5">
    <source>
        <dbReference type="EMBL" id="KAK1271163.1"/>
    </source>
</evidence>
<reference evidence="5" key="2">
    <citation type="submission" date="2023-06" db="EMBL/GenBank/DDBJ databases">
        <authorList>
            <person name="Ma L."/>
            <person name="Liu K.-W."/>
            <person name="Li Z."/>
            <person name="Hsiao Y.-Y."/>
            <person name="Qi Y."/>
            <person name="Fu T."/>
            <person name="Tang G."/>
            <person name="Zhang D."/>
            <person name="Sun W.-H."/>
            <person name="Liu D.-K."/>
            <person name="Li Y."/>
            <person name="Chen G.-Z."/>
            <person name="Liu X.-D."/>
            <person name="Liao X.-Y."/>
            <person name="Jiang Y.-T."/>
            <person name="Yu X."/>
            <person name="Hao Y."/>
            <person name="Huang J."/>
            <person name="Zhao X.-W."/>
            <person name="Ke S."/>
            <person name="Chen Y.-Y."/>
            <person name="Wu W.-L."/>
            <person name="Hsu J.-L."/>
            <person name="Lin Y.-F."/>
            <person name="Huang M.-D."/>
            <person name="Li C.-Y."/>
            <person name="Huang L."/>
            <person name="Wang Z.-W."/>
            <person name="Zhao X."/>
            <person name="Zhong W.-Y."/>
            <person name="Peng D.-H."/>
            <person name="Ahmad S."/>
            <person name="Lan S."/>
            <person name="Zhang J.-S."/>
            <person name="Tsai W.-C."/>
            <person name="Van De Peer Y."/>
            <person name="Liu Z.-J."/>
        </authorList>
    </citation>
    <scope>NUCLEOTIDE SEQUENCE</scope>
    <source>
        <strain evidence="5">SCP</strain>
        <tissue evidence="5">Leaves</tissue>
    </source>
</reference>
<evidence type="ECO:0000313" key="6">
    <source>
        <dbReference type="Proteomes" id="UP001179952"/>
    </source>
</evidence>
<dbReference type="PANTHER" id="PTHR12902">
    <property type="entry name" value="WASP-1"/>
    <property type="match status" value="1"/>
</dbReference>
<name>A0AAV9B3W4_ACOGR</name>
<evidence type="ECO:0000256" key="2">
    <source>
        <dbReference type="RuleBase" id="RU367034"/>
    </source>
</evidence>
<comment type="similarity">
    <text evidence="1 2">Belongs to the SCAR/WAVE family.</text>
</comment>
<accession>A0AAV9B3W4</accession>
<feature type="domain" description="WH2" evidence="4">
    <location>
        <begin position="1176"/>
        <end position="1194"/>
    </location>
</feature>
<dbReference type="GO" id="GO:0030036">
    <property type="term" value="P:actin cytoskeleton organization"/>
    <property type="evidence" value="ECO:0007669"/>
    <property type="project" value="UniProtKB-UniRule"/>
</dbReference>
<keyword evidence="2" id="KW-0009">Actin-binding</keyword>
<feature type="region of interest" description="Disordered" evidence="3">
    <location>
        <begin position="1035"/>
        <end position="1093"/>
    </location>
</feature>
<dbReference type="GO" id="GO:2000601">
    <property type="term" value="P:positive regulation of Arp2/3 complex-mediated actin nucleation"/>
    <property type="evidence" value="ECO:0007669"/>
    <property type="project" value="TreeGrafter"/>
</dbReference>
<dbReference type="GO" id="GO:0071933">
    <property type="term" value="F:Arp2/3 complex binding"/>
    <property type="evidence" value="ECO:0007669"/>
    <property type="project" value="TreeGrafter"/>
</dbReference>
<keyword evidence="2" id="KW-0963">Cytoplasm</keyword>
<dbReference type="PROSITE" id="PS51082">
    <property type="entry name" value="WH2"/>
    <property type="match status" value="1"/>
</dbReference>
<reference evidence="5" key="1">
    <citation type="journal article" date="2023" name="Nat. Commun.">
        <title>Diploid and tetraploid genomes of Acorus and the evolution of monocots.</title>
        <authorList>
            <person name="Ma L."/>
            <person name="Liu K.W."/>
            <person name="Li Z."/>
            <person name="Hsiao Y.Y."/>
            <person name="Qi Y."/>
            <person name="Fu T."/>
            <person name="Tang G.D."/>
            <person name="Zhang D."/>
            <person name="Sun W.H."/>
            <person name="Liu D.K."/>
            <person name="Li Y."/>
            <person name="Chen G.Z."/>
            <person name="Liu X.D."/>
            <person name="Liao X.Y."/>
            <person name="Jiang Y.T."/>
            <person name="Yu X."/>
            <person name="Hao Y."/>
            <person name="Huang J."/>
            <person name="Zhao X.W."/>
            <person name="Ke S."/>
            <person name="Chen Y.Y."/>
            <person name="Wu W.L."/>
            <person name="Hsu J.L."/>
            <person name="Lin Y.F."/>
            <person name="Huang M.D."/>
            <person name="Li C.Y."/>
            <person name="Huang L."/>
            <person name="Wang Z.W."/>
            <person name="Zhao X."/>
            <person name="Zhong W.Y."/>
            <person name="Peng D.H."/>
            <person name="Ahmad S."/>
            <person name="Lan S."/>
            <person name="Zhang J.S."/>
            <person name="Tsai W.C."/>
            <person name="Van de Peer Y."/>
            <person name="Liu Z.J."/>
        </authorList>
    </citation>
    <scope>NUCLEOTIDE SEQUENCE</scope>
    <source>
        <strain evidence="5">SCP</strain>
    </source>
</reference>
<dbReference type="GO" id="GO:0034237">
    <property type="term" value="F:protein kinase A regulatory subunit binding"/>
    <property type="evidence" value="ECO:0007669"/>
    <property type="project" value="TreeGrafter"/>
</dbReference>
<feature type="compositionally biased region" description="Polar residues" evidence="3">
    <location>
        <begin position="641"/>
        <end position="663"/>
    </location>
</feature>
<feature type="region of interest" description="Disordered" evidence="3">
    <location>
        <begin position="629"/>
        <end position="674"/>
    </location>
</feature>
<dbReference type="PANTHER" id="PTHR12902:SF1">
    <property type="entry name" value="WISKOTT-ALDRICH SYNDROME PROTEIN FAMILY MEMBER"/>
    <property type="match status" value="1"/>
</dbReference>
<dbReference type="Gene3D" id="6.10.280.150">
    <property type="match status" value="1"/>
</dbReference>
<dbReference type="EMBL" id="JAUJYN010000005">
    <property type="protein sequence ID" value="KAK1271163.1"/>
    <property type="molecule type" value="Genomic_DNA"/>
</dbReference>
<comment type="function">
    <text evidence="2">Involved in regulation of actin and microtubule organization. Part of a WAVE complex that activates the Arp2/3 complex.</text>
</comment>
<evidence type="ECO:0000259" key="4">
    <source>
        <dbReference type="PROSITE" id="PS51082"/>
    </source>
</evidence>
<proteinExistence type="inferred from homology"/>
<keyword evidence="6" id="KW-1185">Reference proteome</keyword>
<keyword evidence="2" id="KW-0206">Cytoskeleton</keyword>